<feature type="compositionally biased region" description="Basic and acidic residues" evidence="1">
    <location>
        <begin position="334"/>
        <end position="348"/>
    </location>
</feature>
<dbReference type="PANTHER" id="PTHR46889">
    <property type="entry name" value="TRANSPOSASE INSF FOR INSERTION SEQUENCE IS3B-RELATED"/>
    <property type="match status" value="1"/>
</dbReference>
<evidence type="ECO:0000313" key="3">
    <source>
        <dbReference type="EMBL" id="MCP9501201.1"/>
    </source>
</evidence>
<accession>A0AAW5HZ27</accession>
<dbReference type="NCBIfam" id="NF033516">
    <property type="entry name" value="transpos_IS3"/>
    <property type="match status" value="1"/>
</dbReference>
<dbReference type="EMBL" id="JANDXR010000005">
    <property type="protein sequence ID" value="MCP9501201.1"/>
    <property type="molecule type" value="Genomic_DNA"/>
</dbReference>
<dbReference type="AlphaFoldDB" id="A0AAW5HZ27"/>
<comment type="caution">
    <text evidence="3">The sequence shown here is derived from an EMBL/GenBank/DDBJ whole genome shotgun (WGS) entry which is preliminary data.</text>
</comment>
<gene>
    <name evidence="3" type="ORF">NND11_06480</name>
</gene>
<dbReference type="PANTHER" id="PTHR46889:SF5">
    <property type="entry name" value="INTEGRASE PROTEIN"/>
    <property type="match status" value="1"/>
</dbReference>
<evidence type="ECO:0000256" key="1">
    <source>
        <dbReference type="SAM" id="MobiDB-lite"/>
    </source>
</evidence>
<reference evidence="3" key="1">
    <citation type="submission" date="2022-07" db="EMBL/GenBank/DDBJ databases">
        <title>Prevotella copri.</title>
        <authorList>
            <person name="Yang C."/>
        </authorList>
    </citation>
    <scope>NUCLEOTIDE SEQUENCE</scope>
    <source>
        <strain evidence="3">HF88</strain>
    </source>
</reference>
<feature type="domain" description="Integrase catalytic" evidence="2">
    <location>
        <begin position="145"/>
        <end position="312"/>
    </location>
</feature>
<organism evidence="3 4">
    <name type="scientific">Segatella copri</name>
    <dbReference type="NCBI Taxonomy" id="165179"/>
    <lineage>
        <taxon>Bacteria</taxon>
        <taxon>Pseudomonadati</taxon>
        <taxon>Bacteroidota</taxon>
        <taxon>Bacteroidia</taxon>
        <taxon>Bacteroidales</taxon>
        <taxon>Prevotellaceae</taxon>
        <taxon>Segatella</taxon>
    </lineage>
</organism>
<feature type="region of interest" description="Disordered" evidence="1">
    <location>
        <begin position="327"/>
        <end position="348"/>
    </location>
</feature>
<dbReference type="GO" id="GO:0003676">
    <property type="term" value="F:nucleic acid binding"/>
    <property type="evidence" value="ECO:0007669"/>
    <property type="project" value="InterPro"/>
</dbReference>
<dbReference type="GO" id="GO:0015074">
    <property type="term" value="P:DNA integration"/>
    <property type="evidence" value="ECO:0007669"/>
    <property type="project" value="InterPro"/>
</dbReference>
<sequence>MNGSKKISGEAERGWANGVCSFKNEEFKIVDMLSHEYPVKDICKMMGVSRSGYYKWLRREPSSREINREFMVGVVEDIHSEHPTHGYRWVAAYIRINLQLSISDNFSYKCFQYLGIQSQTRHKIHYKPRKVKDKYPNLIYSTWDTVDRPRQVIVSDMTVIKYSWFFFELTMYFDVFTKEILTWHVAERRGHRDQYIDGLNDVINLLKGTDEPTVLHTDQGSVYASLAYNELIKDTLIVRSMSRAGKPTDNPVNESLNGWIKEELFIDFKIETCNSREEFEEALDAYVDYYNEKRPCYAIGYDTPNNYRKRFYKGELPRMDTFGKREANATPKFVTERKKMAGNEKNKE</sequence>
<name>A0AAW5HZ27_9BACT</name>
<evidence type="ECO:0000259" key="2">
    <source>
        <dbReference type="PROSITE" id="PS50994"/>
    </source>
</evidence>
<proteinExistence type="predicted"/>
<dbReference type="Gene3D" id="3.30.420.10">
    <property type="entry name" value="Ribonuclease H-like superfamily/Ribonuclease H"/>
    <property type="match status" value="1"/>
</dbReference>
<dbReference type="Pfam" id="PF13333">
    <property type="entry name" value="rve_2"/>
    <property type="match status" value="1"/>
</dbReference>
<dbReference type="Proteomes" id="UP001206014">
    <property type="component" value="Unassembled WGS sequence"/>
</dbReference>
<dbReference type="RefSeq" id="WP_254963474.1">
    <property type="nucleotide sequence ID" value="NZ_JANDWI010000005.1"/>
</dbReference>
<protein>
    <submittedName>
        <fullName evidence="3">IS3 family transposase</fullName>
    </submittedName>
</protein>
<dbReference type="InterPro" id="IPR001584">
    <property type="entry name" value="Integrase_cat-core"/>
</dbReference>
<dbReference type="SUPFAM" id="SSF53098">
    <property type="entry name" value="Ribonuclease H-like"/>
    <property type="match status" value="1"/>
</dbReference>
<dbReference type="InterPro" id="IPR012337">
    <property type="entry name" value="RNaseH-like_sf"/>
</dbReference>
<dbReference type="PROSITE" id="PS50994">
    <property type="entry name" value="INTEGRASE"/>
    <property type="match status" value="1"/>
</dbReference>
<dbReference type="InterPro" id="IPR048020">
    <property type="entry name" value="Transpos_IS3"/>
</dbReference>
<evidence type="ECO:0000313" key="4">
    <source>
        <dbReference type="Proteomes" id="UP001206014"/>
    </source>
</evidence>
<dbReference type="InterPro" id="IPR036397">
    <property type="entry name" value="RNaseH_sf"/>
</dbReference>
<dbReference type="InterPro" id="IPR050900">
    <property type="entry name" value="Transposase_IS3/IS150/IS904"/>
</dbReference>
<dbReference type="Pfam" id="PF00665">
    <property type="entry name" value="rve"/>
    <property type="match status" value="1"/>
</dbReference>